<dbReference type="PANTHER" id="PTHR24205">
    <property type="entry name" value="FOUR AND A HALF LIM DOMAINS PROTEIN"/>
    <property type="match status" value="1"/>
</dbReference>
<reference evidence="8 10" key="1">
    <citation type="submission" date="2015-02" db="EMBL/GenBank/DDBJ databases">
        <authorList>
            <person name="Chooi Y.-H."/>
        </authorList>
    </citation>
    <scope>NUCLEOTIDE SEQUENCE [LARGE SCALE GENOMIC DNA]</scope>
    <source>
        <strain evidence="8">E3</strain>
    </source>
</reference>
<name>A0A0G4IQA8_PLABS</name>
<dbReference type="STRING" id="37360.A0A0G4IQA8"/>
<dbReference type="PROSITE" id="PS50023">
    <property type="entry name" value="LIM_DOMAIN_2"/>
    <property type="match status" value="4"/>
</dbReference>
<dbReference type="SUPFAM" id="SSF57716">
    <property type="entry name" value="Glucocorticoid receptor-like (DNA-binding domain)"/>
    <property type="match status" value="1"/>
</dbReference>
<feature type="domain" description="LIM zinc-binding" evidence="7">
    <location>
        <begin position="1133"/>
        <end position="1194"/>
    </location>
</feature>
<evidence type="ECO:0000256" key="3">
    <source>
        <dbReference type="ARBA" id="ARBA00022833"/>
    </source>
</evidence>
<feature type="region of interest" description="Disordered" evidence="6">
    <location>
        <begin position="558"/>
        <end position="584"/>
    </location>
</feature>
<keyword evidence="4 5" id="KW-0440">LIM domain</keyword>
<dbReference type="PANTHER" id="PTHR24205:SF16">
    <property type="entry name" value="GH01042P-RELATED"/>
    <property type="match status" value="1"/>
</dbReference>
<feature type="compositionally biased region" description="Polar residues" evidence="6">
    <location>
        <begin position="740"/>
        <end position="763"/>
    </location>
</feature>
<keyword evidence="3 5" id="KW-0862">Zinc</keyword>
<feature type="compositionally biased region" description="Basic residues" evidence="6">
    <location>
        <begin position="765"/>
        <end position="776"/>
    </location>
</feature>
<dbReference type="GO" id="GO:0046872">
    <property type="term" value="F:metal ion binding"/>
    <property type="evidence" value="ECO:0007669"/>
    <property type="project" value="UniProtKB-KW"/>
</dbReference>
<feature type="domain" description="LIM zinc-binding" evidence="7">
    <location>
        <begin position="1065"/>
        <end position="1132"/>
    </location>
</feature>
<geneLocation type="mitochondrion" evidence="9"/>
<accession>A0A0G4IQA8</accession>
<evidence type="ECO:0000256" key="1">
    <source>
        <dbReference type="ARBA" id="ARBA00022723"/>
    </source>
</evidence>
<feature type="region of interest" description="Disordered" evidence="6">
    <location>
        <begin position="736"/>
        <end position="790"/>
    </location>
</feature>
<dbReference type="EMBL" id="CDSF01000079">
    <property type="protein sequence ID" value="CEO97336.1"/>
    <property type="molecule type" value="Genomic_DNA"/>
</dbReference>
<reference evidence="9 11" key="2">
    <citation type="submission" date="2018-03" db="EMBL/GenBank/DDBJ databases">
        <authorList>
            <person name="Fogelqvist J."/>
        </authorList>
    </citation>
    <scope>NUCLEOTIDE SEQUENCE [LARGE SCALE GENOMIC DNA]</scope>
</reference>
<gene>
    <name evidence="8" type="ORF">PBRA_000681</name>
    <name evidence="9" type="ORF">PLBR_LOCUS4861</name>
</gene>
<evidence type="ECO:0000313" key="10">
    <source>
        <dbReference type="Proteomes" id="UP000039324"/>
    </source>
</evidence>
<evidence type="ECO:0000256" key="2">
    <source>
        <dbReference type="ARBA" id="ARBA00022737"/>
    </source>
</evidence>
<evidence type="ECO:0000313" key="9">
    <source>
        <dbReference type="EMBL" id="SPQ97646.1"/>
    </source>
</evidence>
<dbReference type="Pfam" id="PF00412">
    <property type="entry name" value="LIM"/>
    <property type="match status" value="3"/>
</dbReference>
<dbReference type="Proteomes" id="UP000290189">
    <property type="component" value="Unassembled WGS sequence"/>
</dbReference>
<dbReference type="CDD" id="cd08368">
    <property type="entry name" value="LIM"/>
    <property type="match status" value="3"/>
</dbReference>
<dbReference type="Proteomes" id="UP000039324">
    <property type="component" value="Unassembled WGS sequence"/>
</dbReference>
<dbReference type="Gene3D" id="2.10.110.10">
    <property type="entry name" value="Cysteine Rich Protein"/>
    <property type="match status" value="4"/>
</dbReference>
<evidence type="ECO:0000256" key="4">
    <source>
        <dbReference type="ARBA" id="ARBA00023038"/>
    </source>
</evidence>
<evidence type="ECO:0000256" key="6">
    <source>
        <dbReference type="SAM" id="MobiDB-lite"/>
    </source>
</evidence>
<proteinExistence type="predicted"/>
<protein>
    <recommendedName>
        <fullName evidence="7">LIM zinc-binding domain-containing protein</fullName>
    </recommendedName>
</protein>
<evidence type="ECO:0000313" key="11">
    <source>
        <dbReference type="Proteomes" id="UP000290189"/>
    </source>
</evidence>
<keyword evidence="2" id="KW-0677">Repeat</keyword>
<dbReference type="EMBL" id="OVEO01000008">
    <property type="protein sequence ID" value="SPQ97646.1"/>
    <property type="molecule type" value="Genomic_DNA"/>
</dbReference>
<feature type="domain" description="LIM zinc-binding" evidence="7">
    <location>
        <begin position="1001"/>
        <end position="1064"/>
    </location>
</feature>
<evidence type="ECO:0000259" key="7">
    <source>
        <dbReference type="PROSITE" id="PS50023"/>
    </source>
</evidence>
<dbReference type="SMART" id="SM00132">
    <property type="entry name" value="LIM"/>
    <property type="match status" value="4"/>
</dbReference>
<feature type="domain" description="LIM zinc-binding" evidence="7">
    <location>
        <begin position="1215"/>
        <end position="1278"/>
    </location>
</feature>
<keyword evidence="10" id="KW-1185">Reference proteome</keyword>
<dbReference type="OrthoDB" id="274660at2759"/>
<sequence>MSEARQFIGHAAVQCPRSTVLAALDEDTRDLLDHEWPLIFQAILAAFVDTRAVDDAAGPPKATLACDVVHAAPVTHCQCQSSRWPVRQKENPSPCRILAQRSLAITGFMQYLLGRVGKEREGALAAWAVRVAYALEQIQQYAGKCVGVVTPVAVANPIIHEMQMAGDLMPSWPAYMQAMSERMFVSEEVTAAAFEVLVNHIAADDLEASQGFQSRYIRSPAMIGTIVTMLNVSDVDAWRLTTQNFSFLLENEPLNADAFLAYKNWLDMMLNLLKRPQVAVLSSADGDNFLDVVGDGTTRYNFKMVINVMSMVLMRNLLVRRDGTRQLLQKVIEQIEKTFGPYDGEASALVRVVLFVLLNRFRHVPSPQFTKNNVILPNVLKLFEAVEQFVFYSPAYRLSVEFKDIAVHMASDGSAMIDRDLVDAAVQLGEVVHRSVVVAMDGSARAQADGMLGAIRQYLSMFSDASCLYATYRDASTLSRNLYLLKRQALKVGIGAKARKRKASIMGDGAAYRDGDTASSDYSWKTLRLRIALSIQQENRKTTGDSDLAGDSLALIRQPHHHQQQQARPSLAAPAAEPVPSTIAPRPLSRRMTFMVVDYASEAQALSAAERLSGHVRHLYRVDRTMFAGSKRETKDFWVSAQLGEVVAVLSGRMQQKMVLVCVRNRTGLFPRSHLSSGPVGFEVDVGIGAFIQQDAPSAVKRGTIANAGSMSLTGVKDHRVVASSSDLGQLQEIVEESPPQRSSSVLSTLSNDDEPSMQSISRASPHKSLSRRRSTIQRDHVATAKQASFQKETAKQSLKLLADLNSVRSGLHGVASGAGSAHLVDPVDSMQAPSTSSSGAAAASAAASGRHTASAFVAHVDYRSTAPVDDEAIGALLDAAMDLSLLPDEIRPSPAHVSAIETARPRSTTCATCRSAVSSYDEQYHLDALPVCEADYLAGRPSCAVCATKLVAGDGSVRLTNGTRVHPDCAVCTDCGRDTATMVWRGAMYCRRDFLHHFWRSCAKCSSAITSDYYAIGANAFHKDCATCSHCQVPLVGDGRQCVMLRSGNALYCANHAKEAILNTYCGVCQQELTSDDMSASYQIAPYRFHQDCPSCGVCGDRPSSGKRFHIASHLPLEILCQDHCPQLTGTPTCPTCTLPIGQDQDRTVVNTVPYHLACVRCAVCDTSLLNRTIHSLNGKILCRNDFRAGGGAAAAAAAAAADDRKKQVGHHHSTCSSCHLPISESRLGVKVKDRKLHKSCVKCTVCGEQLGTVGHIVFLHQGNIMCYNHYTEAKSRDAQRLSAVSVPVPPQASA</sequence>
<evidence type="ECO:0000313" key="8">
    <source>
        <dbReference type="EMBL" id="CEO97336.1"/>
    </source>
</evidence>
<dbReference type="PROSITE" id="PS00478">
    <property type="entry name" value="LIM_DOMAIN_1"/>
    <property type="match status" value="1"/>
</dbReference>
<keyword evidence="1 5" id="KW-0479">Metal-binding</keyword>
<keyword evidence="9" id="KW-0496">Mitochondrion</keyword>
<evidence type="ECO:0000256" key="5">
    <source>
        <dbReference type="PROSITE-ProRule" id="PRU00125"/>
    </source>
</evidence>
<dbReference type="InterPro" id="IPR001781">
    <property type="entry name" value="Znf_LIM"/>
</dbReference>
<organism evidence="8 10">
    <name type="scientific">Plasmodiophora brassicae</name>
    <name type="common">Clubroot disease agent</name>
    <dbReference type="NCBI Taxonomy" id="37360"/>
    <lineage>
        <taxon>Eukaryota</taxon>
        <taxon>Sar</taxon>
        <taxon>Rhizaria</taxon>
        <taxon>Endomyxa</taxon>
        <taxon>Phytomyxea</taxon>
        <taxon>Plasmodiophorida</taxon>
        <taxon>Plasmodiophoridae</taxon>
        <taxon>Plasmodiophora</taxon>
    </lineage>
</organism>